<evidence type="ECO:0000256" key="1">
    <source>
        <dbReference type="SAM" id="MobiDB-lite"/>
    </source>
</evidence>
<proteinExistence type="predicted"/>
<feature type="signal peptide" evidence="3">
    <location>
        <begin position="1"/>
        <end position="17"/>
    </location>
</feature>
<dbReference type="Pfam" id="PF01822">
    <property type="entry name" value="WSC"/>
    <property type="match status" value="1"/>
</dbReference>
<feature type="compositionally biased region" description="Basic and acidic residues" evidence="1">
    <location>
        <begin position="209"/>
        <end position="218"/>
    </location>
</feature>
<evidence type="ECO:0000259" key="4">
    <source>
        <dbReference type="PROSITE" id="PS51212"/>
    </source>
</evidence>
<feature type="domain" description="WSC" evidence="4">
    <location>
        <begin position="40"/>
        <end position="131"/>
    </location>
</feature>
<dbReference type="PROSITE" id="PS51212">
    <property type="entry name" value="WSC"/>
    <property type="match status" value="1"/>
</dbReference>
<dbReference type="SMART" id="SM00321">
    <property type="entry name" value="WSC"/>
    <property type="match status" value="1"/>
</dbReference>
<keyword evidence="3" id="KW-0732">Signal</keyword>
<dbReference type="PANTHER" id="PTHR22089:SF2">
    <property type="entry name" value="MIRROR-IMAGE POLYDACTYLY GENE 1 PROTEIN"/>
    <property type="match status" value="1"/>
</dbReference>
<dbReference type="PANTHER" id="PTHR22089">
    <property type="entry name" value="MIRROR-IMAGE POLYDACTYLY GENE 1 PROTEIN"/>
    <property type="match status" value="1"/>
</dbReference>
<dbReference type="KEGG" id="spu:105438636"/>
<evidence type="ECO:0000313" key="5">
    <source>
        <dbReference type="EnsemblMetazoa" id="XP_030854166"/>
    </source>
</evidence>
<dbReference type="InterPro" id="IPR026175">
    <property type="entry name" value="MIPOL1"/>
</dbReference>
<organism evidence="5 6">
    <name type="scientific">Strongylocentrotus purpuratus</name>
    <name type="common">Purple sea urchin</name>
    <dbReference type="NCBI Taxonomy" id="7668"/>
    <lineage>
        <taxon>Eukaryota</taxon>
        <taxon>Metazoa</taxon>
        <taxon>Echinodermata</taxon>
        <taxon>Eleutherozoa</taxon>
        <taxon>Echinozoa</taxon>
        <taxon>Echinoidea</taxon>
        <taxon>Euechinoidea</taxon>
        <taxon>Echinacea</taxon>
        <taxon>Camarodonta</taxon>
        <taxon>Echinidea</taxon>
        <taxon>Strongylocentrotidae</taxon>
        <taxon>Strongylocentrotus</taxon>
    </lineage>
</organism>
<feature type="transmembrane region" description="Helical" evidence="2">
    <location>
        <begin position="165"/>
        <end position="185"/>
    </location>
</feature>
<reference evidence="6" key="1">
    <citation type="submission" date="2015-02" db="EMBL/GenBank/DDBJ databases">
        <title>Genome sequencing for Strongylocentrotus purpuratus.</title>
        <authorList>
            <person name="Murali S."/>
            <person name="Liu Y."/>
            <person name="Vee V."/>
            <person name="English A."/>
            <person name="Wang M."/>
            <person name="Skinner E."/>
            <person name="Han Y."/>
            <person name="Muzny D.M."/>
            <person name="Worley K.C."/>
            <person name="Gibbs R.A."/>
        </authorList>
    </citation>
    <scope>NUCLEOTIDE SEQUENCE</scope>
</reference>
<name>A0A7M7PRG2_STRPU</name>
<keyword evidence="2" id="KW-0812">Transmembrane</keyword>
<evidence type="ECO:0000256" key="2">
    <source>
        <dbReference type="SAM" id="Phobius"/>
    </source>
</evidence>
<dbReference type="InParanoid" id="A0A7M7PRG2"/>
<dbReference type="AlphaFoldDB" id="A0A7M7PRG2"/>
<dbReference type="EnsemblMetazoa" id="XM_030998306">
    <property type="protein sequence ID" value="XP_030854166"/>
    <property type="gene ID" value="LOC105438636"/>
</dbReference>
<dbReference type="InterPro" id="IPR002889">
    <property type="entry name" value="WSC_carb-bd"/>
</dbReference>
<dbReference type="RefSeq" id="XP_030854166.1">
    <property type="nucleotide sequence ID" value="XM_030998306.1"/>
</dbReference>
<protein>
    <recommendedName>
        <fullName evidence="4">WSC domain-containing protein</fullName>
    </recommendedName>
</protein>
<dbReference type="Proteomes" id="UP000007110">
    <property type="component" value="Unassembled WGS sequence"/>
</dbReference>
<keyword evidence="2" id="KW-0472">Membrane</keyword>
<evidence type="ECO:0000256" key="3">
    <source>
        <dbReference type="SAM" id="SignalP"/>
    </source>
</evidence>
<dbReference type="GeneID" id="105438636"/>
<sequence length="345" mass="38744">MYRIMVLCLLSRTMVFSSDNNTTVTDFQPSNDVPERRARDGDYIGCYPRGCLGFDYHADLTNTTTPDTCTAACKENGFHIAALYNITECACSCKQTCLAKQMADKNCGLPCKPDLERLCGGFTVASHYVVKPVKALNNDCIKHGIGEINGSSGTKKPPVSDFTPIYITAGIGSAVTTFLIVRFACLRKSDRRVIYTPRNHSRRWHAHASSHENKERPPNDPQTMRNQLRLPPCHLSGTHQSSGIESTSHTHIRRDVEPTMGNMPVVESSFYHVLTEEDGEETRSQCLSLATENAYEYVECRAYIETLPRSAAFIHRHGDTPRYPENNEEVEHEMVNNELYAMPEK</sequence>
<feature type="chain" id="PRO_5029516396" description="WSC domain-containing protein" evidence="3">
    <location>
        <begin position="18"/>
        <end position="345"/>
    </location>
</feature>
<reference evidence="5" key="2">
    <citation type="submission" date="2021-01" db="UniProtKB">
        <authorList>
            <consortium name="EnsemblMetazoa"/>
        </authorList>
    </citation>
    <scope>IDENTIFICATION</scope>
</reference>
<feature type="region of interest" description="Disordered" evidence="1">
    <location>
        <begin position="201"/>
        <end position="228"/>
    </location>
</feature>
<evidence type="ECO:0000313" key="6">
    <source>
        <dbReference type="Proteomes" id="UP000007110"/>
    </source>
</evidence>
<dbReference type="OMA" id="NITECAC"/>
<accession>A0A7M7PRG2</accession>
<dbReference type="OrthoDB" id="2019572at2759"/>
<keyword evidence="2" id="KW-1133">Transmembrane helix</keyword>
<keyword evidence="6" id="KW-1185">Reference proteome</keyword>